<sequence>MRKYLLKVKSICDNLVNCGEQIFEHEHVTAILNDLPLEYESVITVLTDGAHCASVDSARTLLLDDDARQNHLNPHVTAFAHNIVVSQSRMIPHTSVNVSYSVIAPENPTYSMNSKNASVNLNSGYPVNS</sequence>
<evidence type="ECO:0000313" key="1">
    <source>
        <dbReference type="EMBL" id="GMJ08606.1"/>
    </source>
</evidence>
<dbReference type="PANTHER" id="PTHR47481">
    <property type="match status" value="1"/>
</dbReference>
<dbReference type="Proteomes" id="UP001165190">
    <property type="component" value="Unassembled WGS sequence"/>
</dbReference>
<evidence type="ECO:0000313" key="2">
    <source>
        <dbReference type="Proteomes" id="UP001165190"/>
    </source>
</evidence>
<keyword evidence="2" id="KW-1185">Reference proteome</keyword>
<dbReference type="AlphaFoldDB" id="A0A9W7MTE6"/>
<accession>A0A9W7MTE6</accession>
<dbReference type="EMBL" id="BSYR01000052">
    <property type="protein sequence ID" value="GMJ08606.1"/>
    <property type="molecule type" value="Genomic_DNA"/>
</dbReference>
<proteinExistence type="predicted"/>
<comment type="caution">
    <text evidence="1">The sequence shown here is derived from an EMBL/GenBank/DDBJ whole genome shotgun (WGS) entry which is preliminary data.</text>
</comment>
<name>A0A9W7MTE6_HIBTR</name>
<dbReference type="PANTHER" id="PTHR47481:SF30">
    <property type="entry name" value="CCHC-TYPE DOMAIN-CONTAINING PROTEIN"/>
    <property type="match status" value="1"/>
</dbReference>
<dbReference type="OrthoDB" id="995010at2759"/>
<protein>
    <recommendedName>
        <fullName evidence="3">Retrovirus-related Pol polyprotein from transposon TNT 1-94</fullName>
    </recommendedName>
</protein>
<organism evidence="1 2">
    <name type="scientific">Hibiscus trionum</name>
    <name type="common">Flower of an hour</name>
    <dbReference type="NCBI Taxonomy" id="183268"/>
    <lineage>
        <taxon>Eukaryota</taxon>
        <taxon>Viridiplantae</taxon>
        <taxon>Streptophyta</taxon>
        <taxon>Embryophyta</taxon>
        <taxon>Tracheophyta</taxon>
        <taxon>Spermatophyta</taxon>
        <taxon>Magnoliopsida</taxon>
        <taxon>eudicotyledons</taxon>
        <taxon>Gunneridae</taxon>
        <taxon>Pentapetalae</taxon>
        <taxon>rosids</taxon>
        <taxon>malvids</taxon>
        <taxon>Malvales</taxon>
        <taxon>Malvaceae</taxon>
        <taxon>Malvoideae</taxon>
        <taxon>Hibiscus</taxon>
    </lineage>
</organism>
<reference evidence="1" key="1">
    <citation type="submission" date="2023-05" db="EMBL/GenBank/DDBJ databases">
        <title>Genome and transcriptome analyses reveal genes involved in the formation of fine ridges on petal epidermal cells in Hibiscus trionum.</title>
        <authorList>
            <person name="Koshimizu S."/>
            <person name="Masuda S."/>
            <person name="Ishii T."/>
            <person name="Shirasu K."/>
            <person name="Hoshino A."/>
            <person name="Arita M."/>
        </authorList>
    </citation>
    <scope>NUCLEOTIDE SEQUENCE</scope>
    <source>
        <strain evidence="1">Hamamatsu line</strain>
    </source>
</reference>
<gene>
    <name evidence="1" type="ORF">HRI_004529800</name>
</gene>
<evidence type="ECO:0008006" key="3">
    <source>
        <dbReference type="Google" id="ProtNLM"/>
    </source>
</evidence>